<dbReference type="AlphaFoldDB" id="A0AB34AL46"/>
<dbReference type="Pfam" id="PF01569">
    <property type="entry name" value="PAP2"/>
    <property type="match status" value="1"/>
</dbReference>
<sequence>MNLSEVNIELFRVFNELSKHWVFLNPIMIFLSKYMKYFLILGVIIYWFTRKKQNRIMVICSIIAFIAGEVLGKIVGKLYSNHQPFAELTNVNQLIGHAIDNSFPSDHAIQFFSICVTFFLFKKKFKFIWLLLAFLVGISRIWVGVHYPGDIFVGAILGTLSAIICYLVIPSNRLILKLLEVYEKGEQLILSKILSKS</sequence>
<feature type="transmembrane region" description="Helical" evidence="1">
    <location>
        <begin position="128"/>
        <end position="145"/>
    </location>
</feature>
<dbReference type="PANTHER" id="PTHR14969">
    <property type="entry name" value="SPHINGOSINE-1-PHOSPHATE PHOSPHOHYDROLASE"/>
    <property type="match status" value="1"/>
</dbReference>
<keyword evidence="4" id="KW-1185">Reference proteome</keyword>
<dbReference type="SMART" id="SM00014">
    <property type="entry name" value="acidPPc"/>
    <property type="match status" value="1"/>
</dbReference>
<reference evidence="3 4" key="1">
    <citation type="submission" date="2019-07" db="EMBL/GenBank/DDBJ databases">
        <title>Whole genome shotgun sequence of Staphylococcus cohnii subsp. urealyticus NBRC 109766.</title>
        <authorList>
            <person name="Hosoyama A."/>
            <person name="Uohara A."/>
            <person name="Ohji S."/>
            <person name="Ichikawa N."/>
        </authorList>
    </citation>
    <scope>NUCLEOTIDE SEQUENCE [LARGE SCALE GENOMIC DNA]</scope>
    <source>
        <strain evidence="3 4">NBRC 109766</strain>
    </source>
</reference>
<evidence type="ECO:0000259" key="2">
    <source>
        <dbReference type="SMART" id="SM00014"/>
    </source>
</evidence>
<dbReference type="SUPFAM" id="SSF48317">
    <property type="entry name" value="Acid phosphatase/Vanadium-dependent haloperoxidase"/>
    <property type="match status" value="1"/>
</dbReference>
<dbReference type="CDD" id="cd03385">
    <property type="entry name" value="PAP2_BcrC_like"/>
    <property type="match status" value="1"/>
</dbReference>
<feature type="transmembrane region" description="Helical" evidence="1">
    <location>
        <begin position="56"/>
        <end position="75"/>
    </location>
</feature>
<dbReference type="InterPro" id="IPR000326">
    <property type="entry name" value="PAP2/HPO"/>
</dbReference>
<feature type="transmembrane region" description="Helical" evidence="1">
    <location>
        <begin position="151"/>
        <end position="169"/>
    </location>
</feature>
<dbReference type="EMBL" id="BKAW01000023">
    <property type="protein sequence ID" value="GEQ04081.1"/>
    <property type="molecule type" value="Genomic_DNA"/>
</dbReference>
<gene>
    <name evidence="3" type="primary">bcrC</name>
    <name evidence="3" type="ORF">SCO02_25220</name>
</gene>
<feature type="transmembrane region" description="Helical" evidence="1">
    <location>
        <begin position="27"/>
        <end position="49"/>
    </location>
</feature>
<name>A0AB34AL46_STAUR</name>
<keyword evidence="1" id="KW-1133">Transmembrane helix</keyword>
<dbReference type="PANTHER" id="PTHR14969:SF58">
    <property type="entry name" value="UNDECAPRENYL-DIPHOSPHATASE BCRC"/>
    <property type="match status" value="1"/>
</dbReference>
<keyword evidence="1" id="KW-0812">Transmembrane</keyword>
<dbReference type="Gene3D" id="1.20.144.10">
    <property type="entry name" value="Phosphatidic acid phosphatase type 2/haloperoxidase"/>
    <property type="match status" value="1"/>
</dbReference>
<organism evidence="3 4">
    <name type="scientific">Staphylococcus ureilyticus</name>
    <name type="common">Staphylococcus cohnii subsp. urealyticus</name>
    <dbReference type="NCBI Taxonomy" id="94138"/>
    <lineage>
        <taxon>Bacteria</taxon>
        <taxon>Bacillati</taxon>
        <taxon>Bacillota</taxon>
        <taxon>Bacilli</taxon>
        <taxon>Bacillales</taxon>
        <taxon>Staphylococcaceae</taxon>
        <taxon>Staphylococcus</taxon>
        <taxon>Staphylococcus cohnii species complex</taxon>
    </lineage>
</organism>
<keyword evidence="1" id="KW-0472">Membrane</keyword>
<dbReference type="RefSeq" id="WP_103161366.1">
    <property type="nucleotide sequence ID" value="NZ_BKAW01000023.1"/>
</dbReference>
<evidence type="ECO:0000313" key="4">
    <source>
        <dbReference type="Proteomes" id="UP000321839"/>
    </source>
</evidence>
<protein>
    <submittedName>
        <fullName evidence="3">Undecaprenyl-diphosphatase</fullName>
    </submittedName>
</protein>
<comment type="caution">
    <text evidence="3">The sequence shown here is derived from an EMBL/GenBank/DDBJ whole genome shotgun (WGS) entry which is preliminary data.</text>
</comment>
<feature type="domain" description="Phosphatidic acid phosphatase type 2/haloperoxidase" evidence="2">
    <location>
        <begin position="58"/>
        <end position="166"/>
    </location>
</feature>
<dbReference type="GO" id="GO:0050380">
    <property type="term" value="F:undecaprenyl-diphosphatase activity"/>
    <property type="evidence" value="ECO:0007669"/>
    <property type="project" value="InterPro"/>
</dbReference>
<dbReference type="InterPro" id="IPR033879">
    <property type="entry name" value="UPP_Pase"/>
</dbReference>
<evidence type="ECO:0000256" key="1">
    <source>
        <dbReference type="SAM" id="Phobius"/>
    </source>
</evidence>
<evidence type="ECO:0000313" key="3">
    <source>
        <dbReference type="EMBL" id="GEQ04081.1"/>
    </source>
</evidence>
<proteinExistence type="predicted"/>
<dbReference type="InterPro" id="IPR036938">
    <property type="entry name" value="PAP2/HPO_sf"/>
</dbReference>
<accession>A0AB34AL46</accession>
<dbReference type="GO" id="GO:0005886">
    <property type="term" value="C:plasma membrane"/>
    <property type="evidence" value="ECO:0007669"/>
    <property type="project" value="InterPro"/>
</dbReference>
<dbReference type="Proteomes" id="UP000321839">
    <property type="component" value="Unassembled WGS sequence"/>
</dbReference>